<evidence type="ECO:0000313" key="1">
    <source>
        <dbReference type="EMBL" id="MBU5439314.1"/>
    </source>
</evidence>
<evidence type="ECO:0000313" key="2">
    <source>
        <dbReference type="Proteomes" id="UP000749471"/>
    </source>
</evidence>
<organism evidence="1 2">
    <name type="scientific">Tissierella simiarum</name>
    <dbReference type="NCBI Taxonomy" id="2841534"/>
    <lineage>
        <taxon>Bacteria</taxon>
        <taxon>Bacillati</taxon>
        <taxon>Bacillota</taxon>
        <taxon>Tissierellia</taxon>
        <taxon>Tissierellales</taxon>
        <taxon>Tissierellaceae</taxon>
        <taxon>Tissierella</taxon>
    </lineage>
</organism>
<keyword evidence="2" id="KW-1185">Reference proteome</keyword>
<dbReference type="EMBL" id="JAHLPM010000014">
    <property type="protein sequence ID" value="MBU5439314.1"/>
    <property type="molecule type" value="Genomic_DNA"/>
</dbReference>
<proteinExistence type="predicted"/>
<dbReference type="RefSeq" id="WP_216521024.1">
    <property type="nucleotide sequence ID" value="NZ_JAHLPM010000014.1"/>
</dbReference>
<sequence>MNYLFYEKETDTRAKVMLIYYTEPPQELMDRGNYIMVENLIEPNVIEGKTSLPYCNPQTGEFWYEYVDRPLAEEEINSKKLNELEGTIMELTTIIAQLQGGN</sequence>
<accession>A0ABS6EAT8</accession>
<evidence type="ECO:0008006" key="3">
    <source>
        <dbReference type="Google" id="ProtNLM"/>
    </source>
</evidence>
<protein>
    <recommendedName>
        <fullName evidence="3">Phage protein</fullName>
    </recommendedName>
</protein>
<name>A0ABS6EAT8_9FIRM</name>
<reference evidence="1 2" key="1">
    <citation type="submission" date="2021-06" db="EMBL/GenBank/DDBJ databases">
        <authorList>
            <person name="Sun Q."/>
            <person name="Li D."/>
        </authorList>
    </citation>
    <scope>NUCLEOTIDE SEQUENCE [LARGE SCALE GENOMIC DNA]</scope>
    <source>
        <strain evidence="1 2">MSJ-40</strain>
    </source>
</reference>
<dbReference type="Proteomes" id="UP000749471">
    <property type="component" value="Unassembled WGS sequence"/>
</dbReference>
<gene>
    <name evidence="1" type="ORF">KQI42_14920</name>
</gene>
<comment type="caution">
    <text evidence="1">The sequence shown here is derived from an EMBL/GenBank/DDBJ whole genome shotgun (WGS) entry which is preliminary data.</text>
</comment>